<dbReference type="SUPFAM" id="SSF46561">
    <property type="entry name" value="Ribosomal protein L29 (L29p)"/>
    <property type="match status" value="1"/>
</dbReference>
<dbReference type="InterPro" id="IPR050063">
    <property type="entry name" value="Ribosomal_protein_uL29"/>
</dbReference>
<name>A0A2N1PSV8_9BACT</name>
<comment type="similarity">
    <text evidence="1 5">Belongs to the universal ribosomal protein uL29 family.</text>
</comment>
<evidence type="ECO:0000256" key="5">
    <source>
        <dbReference type="HAMAP-Rule" id="MF_00374"/>
    </source>
</evidence>
<organism evidence="7 8">
    <name type="scientific">Candidatus Wallbacteria bacterium HGW-Wallbacteria-1</name>
    <dbReference type="NCBI Taxonomy" id="2013854"/>
    <lineage>
        <taxon>Bacteria</taxon>
        <taxon>Candidatus Walliibacteriota</taxon>
    </lineage>
</organism>
<evidence type="ECO:0000256" key="6">
    <source>
        <dbReference type="SAM" id="MobiDB-lite"/>
    </source>
</evidence>
<accession>A0A2N1PSV8</accession>
<dbReference type="CDD" id="cd00427">
    <property type="entry name" value="Ribosomal_L29_HIP"/>
    <property type="match status" value="1"/>
</dbReference>
<dbReference type="HAMAP" id="MF_00374">
    <property type="entry name" value="Ribosomal_uL29"/>
    <property type="match status" value="1"/>
</dbReference>
<feature type="region of interest" description="Disordered" evidence="6">
    <location>
        <begin position="64"/>
        <end position="87"/>
    </location>
</feature>
<dbReference type="EMBL" id="PGXC01000003">
    <property type="protein sequence ID" value="PKK91427.1"/>
    <property type="molecule type" value="Genomic_DNA"/>
</dbReference>
<evidence type="ECO:0000256" key="4">
    <source>
        <dbReference type="ARBA" id="ARBA00035204"/>
    </source>
</evidence>
<dbReference type="FunFam" id="1.10.287.310:FF:000001">
    <property type="entry name" value="50S ribosomal protein L29"/>
    <property type="match status" value="1"/>
</dbReference>
<reference evidence="7 8" key="1">
    <citation type="journal article" date="2017" name="ISME J.">
        <title>Potential for microbial H2 and metal transformations associated with novel bacteria and archaea in deep terrestrial subsurface sediments.</title>
        <authorList>
            <person name="Hernsdorf A.W."/>
            <person name="Amano Y."/>
            <person name="Miyakawa K."/>
            <person name="Ise K."/>
            <person name="Suzuki Y."/>
            <person name="Anantharaman K."/>
            <person name="Probst A."/>
            <person name="Burstein D."/>
            <person name="Thomas B.C."/>
            <person name="Banfield J.F."/>
        </authorList>
    </citation>
    <scope>NUCLEOTIDE SEQUENCE [LARGE SCALE GENOMIC DNA]</scope>
    <source>
        <strain evidence="7">HGW-Wallbacteria-1</strain>
    </source>
</reference>
<feature type="compositionally biased region" description="Basic residues" evidence="6">
    <location>
        <begin position="68"/>
        <end position="87"/>
    </location>
</feature>
<dbReference type="InterPro" id="IPR001854">
    <property type="entry name" value="Ribosomal_uL29"/>
</dbReference>
<protein>
    <recommendedName>
        <fullName evidence="4 5">Large ribosomal subunit protein uL29</fullName>
    </recommendedName>
</protein>
<keyword evidence="3 5" id="KW-0687">Ribonucleoprotein</keyword>
<dbReference type="GO" id="GO:0006412">
    <property type="term" value="P:translation"/>
    <property type="evidence" value="ECO:0007669"/>
    <property type="project" value="UniProtKB-UniRule"/>
</dbReference>
<dbReference type="InterPro" id="IPR018254">
    <property type="entry name" value="Ribosomal_uL29_CS"/>
</dbReference>
<evidence type="ECO:0000313" key="7">
    <source>
        <dbReference type="EMBL" id="PKK91427.1"/>
    </source>
</evidence>
<dbReference type="InterPro" id="IPR036049">
    <property type="entry name" value="Ribosomal_uL29_sf"/>
</dbReference>
<sequence>MKANDLRELTQVELEQKYHDFKDELFNLKFQLATGQLENTARIRTVKRDIAKILTIMSERKLGEGARPRRLTKEKRRVRSMKAPRQG</sequence>
<gene>
    <name evidence="5" type="primary">rpmC</name>
    <name evidence="7" type="ORF">CVV64_06590</name>
</gene>
<keyword evidence="2 5" id="KW-0689">Ribosomal protein</keyword>
<dbReference type="GO" id="GO:0003735">
    <property type="term" value="F:structural constituent of ribosome"/>
    <property type="evidence" value="ECO:0007669"/>
    <property type="project" value="InterPro"/>
</dbReference>
<dbReference type="Gene3D" id="1.10.287.310">
    <property type="match status" value="1"/>
</dbReference>
<evidence type="ECO:0000313" key="8">
    <source>
        <dbReference type="Proteomes" id="UP000233256"/>
    </source>
</evidence>
<dbReference type="Pfam" id="PF00831">
    <property type="entry name" value="Ribosomal_L29"/>
    <property type="match status" value="1"/>
</dbReference>
<dbReference type="PANTHER" id="PTHR10916">
    <property type="entry name" value="60S RIBOSOMAL PROTEIN L35/50S RIBOSOMAL PROTEIN L29"/>
    <property type="match status" value="1"/>
</dbReference>
<comment type="caution">
    <text evidence="7">The sequence shown here is derived from an EMBL/GenBank/DDBJ whole genome shotgun (WGS) entry which is preliminary data.</text>
</comment>
<dbReference type="NCBIfam" id="TIGR00012">
    <property type="entry name" value="L29"/>
    <property type="match status" value="1"/>
</dbReference>
<evidence type="ECO:0000256" key="2">
    <source>
        <dbReference type="ARBA" id="ARBA00022980"/>
    </source>
</evidence>
<evidence type="ECO:0000256" key="1">
    <source>
        <dbReference type="ARBA" id="ARBA00009254"/>
    </source>
</evidence>
<dbReference type="PROSITE" id="PS00579">
    <property type="entry name" value="RIBOSOMAL_L29"/>
    <property type="match status" value="1"/>
</dbReference>
<dbReference type="Proteomes" id="UP000233256">
    <property type="component" value="Unassembled WGS sequence"/>
</dbReference>
<dbReference type="AlphaFoldDB" id="A0A2N1PSV8"/>
<evidence type="ECO:0000256" key="3">
    <source>
        <dbReference type="ARBA" id="ARBA00023274"/>
    </source>
</evidence>
<proteinExistence type="inferred from homology"/>
<dbReference type="PANTHER" id="PTHR10916:SF0">
    <property type="entry name" value="LARGE RIBOSOMAL SUBUNIT PROTEIN UL29C"/>
    <property type="match status" value="1"/>
</dbReference>
<dbReference type="GO" id="GO:0022625">
    <property type="term" value="C:cytosolic large ribosomal subunit"/>
    <property type="evidence" value="ECO:0007669"/>
    <property type="project" value="TreeGrafter"/>
</dbReference>